<organism evidence="1 2">
    <name type="scientific">Opisthorchis viverrini</name>
    <name type="common">Southeast Asian liver fluke</name>
    <dbReference type="NCBI Taxonomy" id="6198"/>
    <lineage>
        <taxon>Eukaryota</taxon>
        <taxon>Metazoa</taxon>
        <taxon>Spiralia</taxon>
        <taxon>Lophotrochozoa</taxon>
        <taxon>Platyhelminthes</taxon>
        <taxon>Trematoda</taxon>
        <taxon>Digenea</taxon>
        <taxon>Opisthorchiida</taxon>
        <taxon>Opisthorchiata</taxon>
        <taxon>Opisthorchiidae</taxon>
        <taxon>Opisthorchis</taxon>
    </lineage>
</organism>
<proteinExistence type="predicted"/>
<dbReference type="CTD" id="20329838"/>
<gene>
    <name evidence="1" type="ORF">T265_15673</name>
</gene>
<evidence type="ECO:0000313" key="1">
    <source>
        <dbReference type="EMBL" id="KER19073.1"/>
    </source>
</evidence>
<dbReference type="EMBL" id="KL597349">
    <property type="protein sequence ID" value="KER19073.1"/>
    <property type="molecule type" value="Genomic_DNA"/>
</dbReference>
<feature type="non-terminal residue" evidence="1">
    <location>
        <position position="1"/>
    </location>
</feature>
<protein>
    <submittedName>
        <fullName evidence="1">Uncharacterized protein</fullName>
    </submittedName>
</protein>
<keyword evidence="2" id="KW-1185">Reference proteome</keyword>
<dbReference type="GeneID" id="20329838"/>
<accession>A0A074YWL5</accession>
<sequence>HPRTEEEKERKLFPQRKLLKRLLKTLRQPTTGFALLEAHQAQPRISVNLMFYVNPNWTVFQKYTNLPINLVFTRDLTESLGYDVLQLNGSSGLELRSY</sequence>
<dbReference type="AlphaFoldDB" id="A0A074YWL5"/>
<name>A0A074YWL5_OPIVI</name>
<reference evidence="1 2" key="1">
    <citation type="submission" date="2013-11" db="EMBL/GenBank/DDBJ databases">
        <title>Opisthorchis viverrini - life in the bile duct.</title>
        <authorList>
            <person name="Young N.D."/>
            <person name="Nagarajan N."/>
            <person name="Lin S.J."/>
            <person name="Korhonen P.K."/>
            <person name="Jex A.R."/>
            <person name="Hall R.S."/>
            <person name="Safavi-Hemami H."/>
            <person name="Kaewkong W."/>
            <person name="Bertrand D."/>
            <person name="Gao S."/>
            <person name="Seet Q."/>
            <person name="Wongkham S."/>
            <person name="Teh B.T."/>
            <person name="Wongkham C."/>
            <person name="Intapan P.M."/>
            <person name="Maleewong W."/>
            <person name="Yang X."/>
            <person name="Hu M."/>
            <person name="Wang Z."/>
            <person name="Hofmann A."/>
            <person name="Sternberg P.W."/>
            <person name="Tan P."/>
            <person name="Wang J."/>
            <person name="Gasser R.B."/>
        </authorList>
    </citation>
    <scope>NUCLEOTIDE SEQUENCE [LARGE SCALE GENOMIC DNA]</scope>
</reference>
<dbReference type="RefSeq" id="XP_009177181.1">
    <property type="nucleotide sequence ID" value="XM_009178917.1"/>
</dbReference>
<dbReference type="OrthoDB" id="10485308at2759"/>
<dbReference type="Proteomes" id="UP000054324">
    <property type="component" value="Unassembled WGS sequence"/>
</dbReference>
<dbReference type="KEGG" id="ovi:T265_15673"/>
<evidence type="ECO:0000313" key="2">
    <source>
        <dbReference type="Proteomes" id="UP000054324"/>
    </source>
</evidence>